<feature type="transmembrane region" description="Helical" evidence="1">
    <location>
        <begin position="20"/>
        <end position="37"/>
    </location>
</feature>
<gene>
    <name evidence="2" type="ORF">NE237_032154</name>
</gene>
<accession>A0A9Q0L2S5</accession>
<dbReference type="PRINTS" id="PR00463">
    <property type="entry name" value="EP450I"/>
</dbReference>
<keyword evidence="1" id="KW-1133">Transmembrane helix</keyword>
<keyword evidence="1" id="KW-0472">Membrane</keyword>
<evidence type="ECO:0000256" key="1">
    <source>
        <dbReference type="SAM" id="Phobius"/>
    </source>
</evidence>
<organism evidence="2 3">
    <name type="scientific">Protea cynaroides</name>
    <dbReference type="NCBI Taxonomy" id="273540"/>
    <lineage>
        <taxon>Eukaryota</taxon>
        <taxon>Viridiplantae</taxon>
        <taxon>Streptophyta</taxon>
        <taxon>Embryophyta</taxon>
        <taxon>Tracheophyta</taxon>
        <taxon>Spermatophyta</taxon>
        <taxon>Magnoliopsida</taxon>
        <taxon>Proteales</taxon>
        <taxon>Proteaceae</taxon>
        <taxon>Protea</taxon>
    </lineage>
</organism>
<dbReference type="Proteomes" id="UP001141806">
    <property type="component" value="Unassembled WGS sequence"/>
</dbReference>
<dbReference type="PANTHER" id="PTHR47951">
    <property type="entry name" value="OS08G0547900 PROTEIN"/>
    <property type="match status" value="1"/>
</dbReference>
<dbReference type="GO" id="GO:0020037">
    <property type="term" value="F:heme binding"/>
    <property type="evidence" value="ECO:0007669"/>
    <property type="project" value="InterPro"/>
</dbReference>
<evidence type="ECO:0000313" key="2">
    <source>
        <dbReference type="EMBL" id="KAJ4981317.1"/>
    </source>
</evidence>
<comment type="caution">
    <text evidence="2">The sequence shown here is derived from an EMBL/GenBank/DDBJ whole genome shotgun (WGS) entry which is preliminary data.</text>
</comment>
<dbReference type="OrthoDB" id="2789670at2759"/>
<evidence type="ECO:0000313" key="3">
    <source>
        <dbReference type="Proteomes" id="UP001141806"/>
    </source>
</evidence>
<reference evidence="2" key="1">
    <citation type="journal article" date="2023" name="Plant J.">
        <title>The genome of the king protea, Protea cynaroides.</title>
        <authorList>
            <person name="Chang J."/>
            <person name="Duong T.A."/>
            <person name="Schoeman C."/>
            <person name="Ma X."/>
            <person name="Roodt D."/>
            <person name="Barker N."/>
            <person name="Li Z."/>
            <person name="Van de Peer Y."/>
            <person name="Mizrachi E."/>
        </authorList>
    </citation>
    <scope>NUCLEOTIDE SEQUENCE</scope>
    <source>
        <tissue evidence="2">Young leaves</tissue>
    </source>
</reference>
<dbReference type="EMBL" id="JAMYWD010000001">
    <property type="protein sequence ID" value="KAJ4981317.1"/>
    <property type="molecule type" value="Genomic_DNA"/>
</dbReference>
<protein>
    <recommendedName>
        <fullName evidence="4">Cytochrome P450</fullName>
    </recommendedName>
</protein>
<dbReference type="PANTHER" id="PTHR47951:SF8">
    <property type="entry name" value="CYTOCHROME P450 93A2-LIKE"/>
    <property type="match status" value="1"/>
</dbReference>
<dbReference type="InterPro" id="IPR036396">
    <property type="entry name" value="Cyt_P450_sf"/>
</dbReference>
<feature type="transmembrane region" description="Helical" evidence="1">
    <location>
        <begin position="318"/>
        <end position="337"/>
    </location>
</feature>
<dbReference type="Pfam" id="PF00067">
    <property type="entry name" value="p450"/>
    <property type="match status" value="1"/>
</dbReference>
<sequence length="338" mass="38735">MGMVSDVWSWWWNSDTEANLKWTVIALAITSIVFFCHDRVQKKWKKQENPLPPGPRGLPILGNLLIIEADLHRCFGKLATIYGPIMKLRMGSKLCVVLSSPLLAKEVLKDQDAIFANRSPPIAGSTVTYGGIDMIWSPNGPRWRTMRKVFSQKLMSNKSLDACYGLRQQEVHQMIRDVYSKIGTPVNIGEMMFLTMLNLFMSMLWGGTLQGEEKTGLGVEIRQVISEMVELSLKPNISDVFPVLAWLDIQGIERRGKKLLSWMDRIIDSVISQRLKMDEEESKGQKEKKERNDFLQFLLELQQEGNATTSLTMIQLKAMLLVISFYVLGTYYFHSWFF</sequence>
<keyword evidence="1" id="KW-0812">Transmembrane</keyword>
<dbReference type="GO" id="GO:0005506">
    <property type="term" value="F:iron ion binding"/>
    <property type="evidence" value="ECO:0007669"/>
    <property type="project" value="InterPro"/>
</dbReference>
<dbReference type="GO" id="GO:0004497">
    <property type="term" value="F:monooxygenase activity"/>
    <property type="evidence" value="ECO:0007669"/>
    <property type="project" value="InterPro"/>
</dbReference>
<dbReference type="Gene3D" id="1.10.630.10">
    <property type="entry name" value="Cytochrome P450"/>
    <property type="match status" value="1"/>
</dbReference>
<dbReference type="InterPro" id="IPR001128">
    <property type="entry name" value="Cyt_P450"/>
</dbReference>
<name>A0A9Q0L2S5_9MAGN</name>
<dbReference type="SUPFAM" id="SSF48264">
    <property type="entry name" value="Cytochrome P450"/>
    <property type="match status" value="1"/>
</dbReference>
<dbReference type="GO" id="GO:0016705">
    <property type="term" value="F:oxidoreductase activity, acting on paired donors, with incorporation or reduction of molecular oxygen"/>
    <property type="evidence" value="ECO:0007669"/>
    <property type="project" value="InterPro"/>
</dbReference>
<evidence type="ECO:0008006" key="4">
    <source>
        <dbReference type="Google" id="ProtNLM"/>
    </source>
</evidence>
<keyword evidence="3" id="KW-1185">Reference proteome</keyword>
<dbReference type="AlphaFoldDB" id="A0A9Q0L2S5"/>
<proteinExistence type="predicted"/>
<dbReference type="InterPro" id="IPR002401">
    <property type="entry name" value="Cyt_P450_E_grp-I"/>
</dbReference>